<dbReference type="KEGG" id="spar:SPRG_06125"/>
<keyword evidence="2" id="KW-1185">Reference proteome</keyword>
<feature type="non-terminal residue" evidence="1">
    <location>
        <position position="1"/>
    </location>
</feature>
<dbReference type="EMBL" id="KK583208">
    <property type="protein sequence ID" value="KDO29070.1"/>
    <property type="molecule type" value="Genomic_DNA"/>
</dbReference>
<gene>
    <name evidence="1" type="ORF">SPRG_06125</name>
</gene>
<name>A0A067CIQ7_SAPPC</name>
<dbReference type="OMA" id="KGRRWEF"/>
<evidence type="ECO:0008006" key="3">
    <source>
        <dbReference type="Google" id="ProtNLM"/>
    </source>
</evidence>
<dbReference type="InterPro" id="IPR007511">
    <property type="entry name" value="DUF501"/>
</dbReference>
<dbReference type="PANTHER" id="PTHR37163:SF1">
    <property type="entry name" value="DUF501 DOMAIN-CONTAINING PROTEIN"/>
    <property type="match status" value="1"/>
</dbReference>
<organism evidence="1 2">
    <name type="scientific">Saprolegnia parasitica (strain CBS 223.65)</name>
    <dbReference type="NCBI Taxonomy" id="695850"/>
    <lineage>
        <taxon>Eukaryota</taxon>
        <taxon>Sar</taxon>
        <taxon>Stramenopiles</taxon>
        <taxon>Oomycota</taxon>
        <taxon>Saprolegniomycetes</taxon>
        <taxon>Saprolegniales</taxon>
        <taxon>Saprolegniaceae</taxon>
        <taxon>Saprolegnia</taxon>
    </lineage>
</organism>
<evidence type="ECO:0000313" key="1">
    <source>
        <dbReference type="EMBL" id="KDO29070.1"/>
    </source>
</evidence>
<dbReference type="AlphaFoldDB" id="A0A067CIQ7"/>
<dbReference type="OrthoDB" id="46395at2759"/>
<dbReference type="Proteomes" id="UP000030745">
    <property type="component" value="Unassembled WGS sequence"/>
</dbReference>
<dbReference type="RefSeq" id="XP_012200240.1">
    <property type="nucleotide sequence ID" value="XM_012344850.1"/>
</dbReference>
<proteinExistence type="predicted"/>
<dbReference type="PANTHER" id="PTHR37163">
    <property type="entry name" value="CONSERVED PROTEIN"/>
    <property type="match status" value="1"/>
</dbReference>
<dbReference type="GeneID" id="24128490"/>
<evidence type="ECO:0000313" key="2">
    <source>
        <dbReference type="Proteomes" id="UP000030745"/>
    </source>
</evidence>
<sequence length="221" mass="24725">MSDMEEQGVFLSMGDVAQPPAQETPMDTTECDGVPCEVVDPATLGAIERNLGYVPTNLITVAAFHESDEHGHEPAVLMLYPLRNCMDAYKKHERAYIEPFPTTFWLASTELKEKVSVLEGMGFVEVFTERLTSNPEYLEAMAMAHQSYADLRYDLLTPRDEAIVEAKRWERALKHVGIAGIRNRASVKCLHTHYAHYLATKNNLVGAWVQEALDDLAVQAA</sequence>
<dbReference type="VEuPathDB" id="FungiDB:SPRG_06125"/>
<reference evidence="1 2" key="1">
    <citation type="journal article" date="2013" name="PLoS Genet.">
        <title>Distinctive expansion of potential virulence genes in the genome of the oomycete fish pathogen Saprolegnia parasitica.</title>
        <authorList>
            <person name="Jiang R.H."/>
            <person name="de Bruijn I."/>
            <person name="Haas B.J."/>
            <person name="Belmonte R."/>
            <person name="Lobach L."/>
            <person name="Christie J."/>
            <person name="van den Ackerveken G."/>
            <person name="Bottin A."/>
            <person name="Bulone V."/>
            <person name="Diaz-Moreno S.M."/>
            <person name="Dumas B."/>
            <person name="Fan L."/>
            <person name="Gaulin E."/>
            <person name="Govers F."/>
            <person name="Grenville-Briggs L.J."/>
            <person name="Horner N.R."/>
            <person name="Levin J.Z."/>
            <person name="Mammella M."/>
            <person name="Meijer H.J."/>
            <person name="Morris P."/>
            <person name="Nusbaum C."/>
            <person name="Oome S."/>
            <person name="Phillips A.J."/>
            <person name="van Rooyen D."/>
            <person name="Rzeszutek E."/>
            <person name="Saraiva M."/>
            <person name="Secombes C.J."/>
            <person name="Seidl M.F."/>
            <person name="Snel B."/>
            <person name="Stassen J.H."/>
            <person name="Sykes S."/>
            <person name="Tripathy S."/>
            <person name="van den Berg H."/>
            <person name="Vega-Arreguin J.C."/>
            <person name="Wawra S."/>
            <person name="Young S.K."/>
            <person name="Zeng Q."/>
            <person name="Dieguez-Uribeondo J."/>
            <person name="Russ C."/>
            <person name="Tyler B.M."/>
            <person name="van West P."/>
        </authorList>
    </citation>
    <scope>NUCLEOTIDE SEQUENCE [LARGE SCALE GENOMIC DNA]</scope>
    <source>
        <strain evidence="1 2">CBS 223.65</strain>
    </source>
</reference>
<protein>
    <recommendedName>
        <fullName evidence="3">DUF501 domain-containing protein</fullName>
    </recommendedName>
</protein>
<dbReference type="Pfam" id="PF04417">
    <property type="entry name" value="DUF501"/>
    <property type="match status" value="1"/>
</dbReference>
<accession>A0A067CIQ7</accession>